<evidence type="ECO:0000313" key="3">
    <source>
        <dbReference type="Proteomes" id="UP000886520"/>
    </source>
</evidence>
<organism evidence="2 3">
    <name type="scientific">Adiantum capillus-veneris</name>
    <name type="common">Maidenhair fern</name>
    <dbReference type="NCBI Taxonomy" id="13818"/>
    <lineage>
        <taxon>Eukaryota</taxon>
        <taxon>Viridiplantae</taxon>
        <taxon>Streptophyta</taxon>
        <taxon>Embryophyta</taxon>
        <taxon>Tracheophyta</taxon>
        <taxon>Polypodiopsida</taxon>
        <taxon>Polypodiidae</taxon>
        <taxon>Polypodiales</taxon>
        <taxon>Pteridineae</taxon>
        <taxon>Pteridaceae</taxon>
        <taxon>Vittarioideae</taxon>
        <taxon>Adiantum</taxon>
    </lineage>
</organism>
<dbReference type="AlphaFoldDB" id="A0A9D4Z7V7"/>
<gene>
    <name evidence="2" type="ORF">GOP47_0021453</name>
</gene>
<dbReference type="Proteomes" id="UP000886520">
    <property type="component" value="Chromosome 21"/>
</dbReference>
<sequence>MGTSDIYISPESCEQVIYLPSIYKRRFWFVIQVTPRERCILDDAANIGTTVNKHNDDDKADIEGEELLARPHDKANENDVDEEDQTYIEDEEEDEELEEENDDEDDCFYPYIAAFDELGLRIDRVMDMELADDDVVDD</sequence>
<protein>
    <submittedName>
        <fullName evidence="2">Uncharacterized protein</fullName>
    </submittedName>
</protein>
<evidence type="ECO:0000313" key="2">
    <source>
        <dbReference type="EMBL" id="KAI5062906.1"/>
    </source>
</evidence>
<keyword evidence="3" id="KW-1185">Reference proteome</keyword>
<dbReference type="EMBL" id="JABFUD020000021">
    <property type="protein sequence ID" value="KAI5062906.1"/>
    <property type="molecule type" value="Genomic_DNA"/>
</dbReference>
<name>A0A9D4Z7V7_ADICA</name>
<feature type="region of interest" description="Disordered" evidence="1">
    <location>
        <begin position="67"/>
        <end position="105"/>
    </location>
</feature>
<reference evidence="2" key="1">
    <citation type="submission" date="2021-01" db="EMBL/GenBank/DDBJ databases">
        <title>Adiantum capillus-veneris genome.</title>
        <authorList>
            <person name="Fang Y."/>
            <person name="Liao Q."/>
        </authorList>
    </citation>
    <scope>NUCLEOTIDE SEQUENCE</scope>
    <source>
        <strain evidence="2">H3</strain>
        <tissue evidence="2">Leaf</tissue>
    </source>
</reference>
<comment type="caution">
    <text evidence="2">The sequence shown here is derived from an EMBL/GenBank/DDBJ whole genome shotgun (WGS) entry which is preliminary data.</text>
</comment>
<evidence type="ECO:0000256" key="1">
    <source>
        <dbReference type="SAM" id="MobiDB-lite"/>
    </source>
</evidence>
<proteinExistence type="predicted"/>
<accession>A0A9D4Z7V7</accession>
<feature type="compositionally biased region" description="Basic and acidic residues" evidence="1">
    <location>
        <begin position="67"/>
        <end position="77"/>
    </location>
</feature>
<feature type="compositionally biased region" description="Acidic residues" evidence="1">
    <location>
        <begin position="78"/>
        <end position="105"/>
    </location>
</feature>